<dbReference type="Proteomes" id="UP001266305">
    <property type="component" value="Unassembled WGS sequence"/>
</dbReference>
<dbReference type="EMBL" id="JASSZA010000019">
    <property type="protein sequence ID" value="KAK2089315.1"/>
    <property type="molecule type" value="Genomic_DNA"/>
</dbReference>
<dbReference type="SUPFAM" id="SSF56801">
    <property type="entry name" value="Acetyl-CoA synthetase-like"/>
    <property type="match status" value="1"/>
</dbReference>
<keyword evidence="2" id="KW-0732">Signal</keyword>
<sequence length="179" mass="19532">MGVRRRLAWLLLLLLLLWGLGQPVWPVAVALALRRLLGDPMCCALLGLAMLARPWFSPWVSHGLSLAAAALALTLLPARLPSALRWLPADVLFLAKILHLGLTVRARLGRRPPYTFVDAFERRARAQPGKAVLVWTGPGAGTVTLGELESRACRAAWALKAELGSLLLSWRWGAAGRPR</sequence>
<name>A0ABQ9TX02_SAGOE</name>
<evidence type="ECO:0000313" key="4">
    <source>
        <dbReference type="Proteomes" id="UP001266305"/>
    </source>
</evidence>
<comment type="caution">
    <text evidence="3">The sequence shown here is derived from an EMBL/GenBank/DDBJ whole genome shotgun (WGS) entry which is preliminary data.</text>
</comment>
<feature type="signal peptide" evidence="2">
    <location>
        <begin position="1"/>
        <end position="21"/>
    </location>
</feature>
<evidence type="ECO:0000256" key="1">
    <source>
        <dbReference type="SAM" id="Phobius"/>
    </source>
</evidence>
<proteinExistence type="predicted"/>
<keyword evidence="1" id="KW-0812">Transmembrane</keyword>
<evidence type="ECO:0000256" key="2">
    <source>
        <dbReference type="SAM" id="SignalP"/>
    </source>
</evidence>
<protein>
    <submittedName>
        <fullName evidence="3">Uncharacterized protein</fullName>
    </submittedName>
</protein>
<feature type="chain" id="PRO_5046222488" evidence="2">
    <location>
        <begin position="22"/>
        <end position="179"/>
    </location>
</feature>
<gene>
    <name evidence="3" type="ORF">P7K49_035222</name>
</gene>
<organism evidence="3 4">
    <name type="scientific">Saguinus oedipus</name>
    <name type="common">Cotton-top tamarin</name>
    <name type="synonym">Oedipomidas oedipus</name>
    <dbReference type="NCBI Taxonomy" id="9490"/>
    <lineage>
        <taxon>Eukaryota</taxon>
        <taxon>Metazoa</taxon>
        <taxon>Chordata</taxon>
        <taxon>Craniata</taxon>
        <taxon>Vertebrata</taxon>
        <taxon>Euteleostomi</taxon>
        <taxon>Mammalia</taxon>
        <taxon>Eutheria</taxon>
        <taxon>Euarchontoglires</taxon>
        <taxon>Primates</taxon>
        <taxon>Haplorrhini</taxon>
        <taxon>Platyrrhini</taxon>
        <taxon>Cebidae</taxon>
        <taxon>Callitrichinae</taxon>
        <taxon>Saguinus</taxon>
    </lineage>
</organism>
<reference evidence="3 4" key="1">
    <citation type="submission" date="2023-05" db="EMBL/GenBank/DDBJ databases">
        <title>B98-5 Cell Line De Novo Hybrid Assembly: An Optical Mapping Approach.</title>
        <authorList>
            <person name="Kananen K."/>
            <person name="Auerbach J.A."/>
            <person name="Kautto E."/>
            <person name="Blachly J.S."/>
        </authorList>
    </citation>
    <scope>NUCLEOTIDE SEQUENCE [LARGE SCALE GENOMIC DNA]</scope>
    <source>
        <strain evidence="3">B95-8</strain>
        <tissue evidence="3">Cell line</tissue>
    </source>
</reference>
<feature type="transmembrane region" description="Helical" evidence="1">
    <location>
        <begin position="63"/>
        <end position="80"/>
    </location>
</feature>
<keyword evidence="4" id="KW-1185">Reference proteome</keyword>
<accession>A0ABQ9TX02</accession>
<keyword evidence="1" id="KW-1133">Transmembrane helix</keyword>
<keyword evidence="1" id="KW-0472">Membrane</keyword>
<evidence type="ECO:0000313" key="3">
    <source>
        <dbReference type="EMBL" id="KAK2089315.1"/>
    </source>
</evidence>